<dbReference type="InterPro" id="IPR020845">
    <property type="entry name" value="AMP-binding_CS"/>
</dbReference>
<dbReference type="GO" id="GO:0016874">
    <property type="term" value="F:ligase activity"/>
    <property type="evidence" value="ECO:0007669"/>
    <property type="project" value="UniProtKB-KW"/>
</dbReference>
<evidence type="ECO:0000256" key="3">
    <source>
        <dbReference type="ARBA" id="ARBA00022553"/>
    </source>
</evidence>
<dbReference type="GO" id="GO:0031177">
    <property type="term" value="F:phosphopantetheine binding"/>
    <property type="evidence" value="ECO:0007669"/>
    <property type="project" value="InterPro"/>
</dbReference>
<dbReference type="PROSITE" id="PS00455">
    <property type="entry name" value="AMP_BINDING"/>
    <property type="match status" value="1"/>
</dbReference>
<dbReference type="Gene3D" id="3.30.300.30">
    <property type="match status" value="1"/>
</dbReference>
<evidence type="ECO:0000256" key="1">
    <source>
        <dbReference type="ARBA" id="ARBA00006432"/>
    </source>
</evidence>
<evidence type="ECO:0000313" key="8">
    <source>
        <dbReference type="EMBL" id="AQU69810.1"/>
    </source>
</evidence>
<dbReference type="SMART" id="SM00823">
    <property type="entry name" value="PKS_PP"/>
    <property type="match status" value="1"/>
</dbReference>
<evidence type="ECO:0000256" key="6">
    <source>
        <dbReference type="ARBA" id="ARBA00023098"/>
    </source>
</evidence>
<dbReference type="Pfam" id="PF00550">
    <property type="entry name" value="PP-binding"/>
    <property type="match status" value="1"/>
</dbReference>
<keyword evidence="2" id="KW-0596">Phosphopantetheine</keyword>
<organism evidence="8 9">
    <name type="scientific">Streptomyces niveus</name>
    <name type="common">Streptomyces spheroides</name>
    <dbReference type="NCBI Taxonomy" id="193462"/>
    <lineage>
        <taxon>Bacteria</taxon>
        <taxon>Bacillati</taxon>
        <taxon>Actinomycetota</taxon>
        <taxon>Actinomycetes</taxon>
        <taxon>Kitasatosporales</taxon>
        <taxon>Streptomycetaceae</taxon>
        <taxon>Streptomyces</taxon>
    </lineage>
</organism>
<dbReference type="InterPro" id="IPR040097">
    <property type="entry name" value="FAAL/FAAC"/>
</dbReference>
<dbReference type="RefSeq" id="WP_078078459.1">
    <property type="nucleotide sequence ID" value="NZ_CP018047.1"/>
</dbReference>
<dbReference type="SUPFAM" id="SSF56801">
    <property type="entry name" value="Acetyl-CoA synthetase-like"/>
    <property type="match status" value="1"/>
</dbReference>
<dbReference type="InterPro" id="IPR042099">
    <property type="entry name" value="ANL_N_sf"/>
</dbReference>
<dbReference type="PANTHER" id="PTHR22754">
    <property type="entry name" value="DISCO-INTERACTING PROTEIN 2 DIP2 -RELATED"/>
    <property type="match status" value="1"/>
</dbReference>
<dbReference type="AlphaFoldDB" id="A0A1U9R044"/>
<evidence type="ECO:0000256" key="4">
    <source>
        <dbReference type="ARBA" id="ARBA00022598"/>
    </source>
</evidence>
<dbReference type="GO" id="GO:0006633">
    <property type="term" value="P:fatty acid biosynthetic process"/>
    <property type="evidence" value="ECO:0007669"/>
    <property type="project" value="TreeGrafter"/>
</dbReference>
<dbReference type="GO" id="GO:0017000">
    <property type="term" value="P:antibiotic biosynthetic process"/>
    <property type="evidence" value="ECO:0007669"/>
    <property type="project" value="UniProtKB-ARBA"/>
</dbReference>
<comment type="similarity">
    <text evidence="1">Belongs to the ATP-dependent AMP-binding enzyme family.</text>
</comment>
<dbReference type="InterPro" id="IPR009081">
    <property type="entry name" value="PP-bd_ACP"/>
</dbReference>
<keyword evidence="6" id="KW-0443">Lipid metabolism</keyword>
<dbReference type="SUPFAM" id="SSF47336">
    <property type="entry name" value="ACP-like"/>
    <property type="match status" value="1"/>
</dbReference>
<keyword evidence="4 8" id="KW-0436">Ligase</keyword>
<feature type="domain" description="Carrier" evidence="7">
    <location>
        <begin position="563"/>
        <end position="638"/>
    </location>
</feature>
<dbReference type="InterPro" id="IPR036736">
    <property type="entry name" value="ACP-like_sf"/>
</dbReference>
<evidence type="ECO:0000259" key="7">
    <source>
        <dbReference type="PROSITE" id="PS50075"/>
    </source>
</evidence>
<dbReference type="InterPro" id="IPR000873">
    <property type="entry name" value="AMP-dep_synth/lig_dom"/>
</dbReference>
<dbReference type="FunFam" id="3.40.50.12780:FF:000013">
    <property type="entry name" value="Long-chain-fatty-acid--AMP ligase FadD32"/>
    <property type="match status" value="1"/>
</dbReference>
<gene>
    <name evidence="8" type="ORF">BBN63_30110</name>
</gene>
<reference evidence="8 9" key="1">
    <citation type="submission" date="2016-11" db="EMBL/GenBank/DDBJ databases">
        <title>Complete genome sequence of Streptomyces niveus SCSIO 3406.</title>
        <authorList>
            <person name="Zhu Q."/>
            <person name="Cheng W."/>
            <person name="Song Y."/>
            <person name="Li Q."/>
            <person name="Ju J."/>
        </authorList>
    </citation>
    <scope>NUCLEOTIDE SEQUENCE [LARGE SCALE GENOMIC DNA]</scope>
    <source>
        <strain evidence="8 9">SCSIO 3406</strain>
    </source>
</reference>
<dbReference type="PANTHER" id="PTHR22754:SF32">
    <property type="entry name" value="DISCO-INTERACTING PROTEIN 2"/>
    <property type="match status" value="1"/>
</dbReference>
<name>A0A1U9R044_STRNV</name>
<sequence length="659" mass="70331">MPSPARPTLVHTLVGHAANRGEQTAYEYLHDDGRVDSLTYGELLTRATRTAARLRADGGQNGPALLLYPPGLDFVVAVWACLLAGVPAVPAYPPIFGSTDRITARFTRILEDSRATTLLADPLVLGLFTSGLRSEDLPRVLTFEENGEDTTGPARVGSPDPDVLAELLRTAAAPEDTALIQYTSGSTGQPKGVVLEHRNLLANIKAITEVFQLDETARVVSWLPPYHDMGLIGFILTPVHGAFPVRLMSPVHFLKSPLSWLRQISELGITHTGGPNFAYDLCDRRAATGDLTGLDLSTWRLAFNGAEPIRPATLHRFTERFAAHGFRPEAFLPCYGLAEATLIVTGRHWTADDSVDEDGRVDCGPVIDGHTLALVDPDTNTPVPEGAEGEIWISGPSISGGYWNSTGTPDSELFGLLDGTRHLRTGDLGRLRAGHLTVTGRRKDVLIQNGVNHHAHDLCSAAAEDNPAVRPTAAAFSGPDEEVVIAVEVAGKDHDPAAVAADIRTRVLTATGVRVHTVVLCPPRTIPRTTSGKIQHSLARTRHLAGELGGTAVTATPATATAEEAELITVFLSSIFAAVCQVPSCGPDETLSAMGGDSLRAAEIAAVVENALTLPVRVEDVLRAQSPRELTARLAQRWADNGVPPADALEKVKTLMSHE</sequence>
<dbReference type="GO" id="GO:0005886">
    <property type="term" value="C:plasma membrane"/>
    <property type="evidence" value="ECO:0007669"/>
    <property type="project" value="TreeGrafter"/>
</dbReference>
<keyword evidence="3" id="KW-0597">Phosphoprotein</keyword>
<dbReference type="OrthoDB" id="3671040at2"/>
<dbReference type="EMBL" id="CP018047">
    <property type="protein sequence ID" value="AQU69810.1"/>
    <property type="molecule type" value="Genomic_DNA"/>
</dbReference>
<dbReference type="InterPro" id="IPR020806">
    <property type="entry name" value="PKS_PP-bd"/>
</dbReference>
<dbReference type="Gene3D" id="3.40.50.12780">
    <property type="entry name" value="N-terminal domain of ligase-like"/>
    <property type="match status" value="1"/>
</dbReference>
<dbReference type="KEGG" id="snw:BBN63_30110"/>
<dbReference type="Pfam" id="PF00501">
    <property type="entry name" value="AMP-binding"/>
    <property type="match status" value="1"/>
</dbReference>
<evidence type="ECO:0000256" key="5">
    <source>
        <dbReference type="ARBA" id="ARBA00022832"/>
    </source>
</evidence>
<dbReference type="Proteomes" id="UP000189677">
    <property type="component" value="Chromosome"/>
</dbReference>
<dbReference type="GO" id="GO:0070566">
    <property type="term" value="F:adenylyltransferase activity"/>
    <property type="evidence" value="ECO:0007669"/>
    <property type="project" value="TreeGrafter"/>
</dbReference>
<dbReference type="GO" id="GO:0071766">
    <property type="term" value="P:Actinobacterium-type cell wall biogenesis"/>
    <property type="evidence" value="ECO:0007669"/>
    <property type="project" value="UniProtKB-ARBA"/>
</dbReference>
<evidence type="ECO:0000313" key="9">
    <source>
        <dbReference type="Proteomes" id="UP000189677"/>
    </source>
</evidence>
<protein>
    <submittedName>
        <fullName evidence="8">Long-chain fatty acid--CoA ligase</fullName>
    </submittedName>
</protein>
<dbReference type="InterPro" id="IPR045851">
    <property type="entry name" value="AMP-bd_C_sf"/>
</dbReference>
<evidence type="ECO:0000256" key="2">
    <source>
        <dbReference type="ARBA" id="ARBA00022450"/>
    </source>
</evidence>
<dbReference type="CDD" id="cd05931">
    <property type="entry name" value="FAAL"/>
    <property type="match status" value="1"/>
</dbReference>
<keyword evidence="5" id="KW-0276">Fatty acid metabolism</keyword>
<dbReference type="Gene3D" id="1.10.1200.10">
    <property type="entry name" value="ACP-like"/>
    <property type="match status" value="1"/>
</dbReference>
<keyword evidence="9" id="KW-1185">Reference proteome</keyword>
<dbReference type="PROSITE" id="PS50075">
    <property type="entry name" value="CARRIER"/>
    <property type="match status" value="1"/>
</dbReference>
<proteinExistence type="inferred from homology"/>
<accession>A0A1U9R044</accession>